<comment type="function">
    <text evidence="6">Required for mitoribosome formation and stability, and mitochondrial translation.</text>
</comment>
<dbReference type="GO" id="GO:0005743">
    <property type="term" value="C:mitochondrial inner membrane"/>
    <property type="evidence" value="ECO:0007669"/>
    <property type="project" value="UniProtKB-ARBA"/>
</dbReference>
<evidence type="ECO:0000256" key="6">
    <source>
        <dbReference type="ARBA" id="ARBA00059792"/>
    </source>
</evidence>
<name>A0AAN8KE21_PATCE</name>
<dbReference type="GO" id="GO:0006412">
    <property type="term" value="P:translation"/>
    <property type="evidence" value="ECO:0007669"/>
    <property type="project" value="InterPro"/>
</dbReference>
<keyword evidence="3" id="KW-0689">Ribosomal protein</keyword>
<dbReference type="FunFam" id="3.40.50.10490:FF:000026">
    <property type="entry name" value="28S ribosomal protein S2, mitochondrial"/>
    <property type="match status" value="1"/>
</dbReference>
<dbReference type="CDD" id="cd01425">
    <property type="entry name" value="RPS2"/>
    <property type="match status" value="1"/>
</dbReference>
<comment type="similarity">
    <text evidence="2">Belongs to the universal ribosomal protein uS2 family.</text>
</comment>
<proteinExistence type="inferred from homology"/>
<accession>A0AAN8KE21</accession>
<evidence type="ECO:0000313" key="9">
    <source>
        <dbReference type="EMBL" id="KAK6196200.1"/>
    </source>
</evidence>
<keyword evidence="10" id="KW-1185">Reference proteome</keyword>
<dbReference type="InterPro" id="IPR005706">
    <property type="entry name" value="Ribosomal_uS2_bac/mit/plastid"/>
</dbReference>
<dbReference type="GO" id="GO:0005763">
    <property type="term" value="C:mitochondrial small ribosomal subunit"/>
    <property type="evidence" value="ECO:0007669"/>
    <property type="project" value="UniProtKB-ARBA"/>
</dbReference>
<keyword evidence="5" id="KW-0687">Ribonucleoprotein</keyword>
<protein>
    <recommendedName>
        <fullName evidence="7">Small ribosomal subunit protein uS2m</fullName>
    </recommendedName>
    <alternativeName>
        <fullName evidence="8">28S ribosomal protein S2, mitochondrial</fullName>
    </alternativeName>
</protein>
<organism evidence="9 10">
    <name type="scientific">Patella caerulea</name>
    <name type="common">Rayed Mediterranean limpet</name>
    <dbReference type="NCBI Taxonomy" id="87958"/>
    <lineage>
        <taxon>Eukaryota</taxon>
        <taxon>Metazoa</taxon>
        <taxon>Spiralia</taxon>
        <taxon>Lophotrochozoa</taxon>
        <taxon>Mollusca</taxon>
        <taxon>Gastropoda</taxon>
        <taxon>Patellogastropoda</taxon>
        <taxon>Patelloidea</taxon>
        <taxon>Patellidae</taxon>
        <taxon>Patella</taxon>
    </lineage>
</organism>
<dbReference type="HAMAP" id="MF_00291_B">
    <property type="entry name" value="Ribosomal_uS2_B"/>
    <property type="match status" value="1"/>
</dbReference>
<dbReference type="NCBIfam" id="TIGR01011">
    <property type="entry name" value="rpsB_bact"/>
    <property type="match status" value="1"/>
</dbReference>
<comment type="caution">
    <text evidence="9">The sequence shown here is derived from an EMBL/GenBank/DDBJ whole genome shotgun (WGS) entry which is preliminary data.</text>
</comment>
<evidence type="ECO:0000256" key="8">
    <source>
        <dbReference type="ARBA" id="ARBA00083109"/>
    </source>
</evidence>
<dbReference type="PANTHER" id="PTHR12534:SF0">
    <property type="entry name" value="SMALL RIBOSOMAL SUBUNIT PROTEIN US2M"/>
    <property type="match status" value="1"/>
</dbReference>
<dbReference type="InterPro" id="IPR023591">
    <property type="entry name" value="Ribosomal_uS2_flav_dom_sf"/>
</dbReference>
<dbReference type="PRINTS" id="PR00395">
    <property type="entry name" value="RIBOSOMALS2"/>
</dbReference>
<evidence type="ECO:0000256" key="1">
    <source>
        <dbReference type="ARBA" id="ARBA00004173"/>
    </source>
</evidence>
<dbReference type="EMBL" id="JAZGQO010000001">
    <property type="protein sequence ID" value="KAK6196200.1"/>
    <property type="molecule type" value="Genomic_DNA"/>
</dbReference>
<dbReference type="Proteomes" id="UP001347796">
    <property type="component" value="Unassembled WGS sequence"/>
</dbReference>
<keyword evidence="4" id="KW-0496">Mitochondrion</keyword>
<evidence type="ECO:0000313" key="10">
    <source>
        <dbReference type="Proteomes" id="UP001347796"/>
    </source>
</evidence>
<reference evidence="9 10" key="1">
    <citation type="submission" date="2024-01" db="EMBL/GenBank/DDBJ databases">
        <title>The genome of the rayed Mediterranean limpet Patella caerulea (Linnaeus, 1758).</title>
        <authorList>
            <person name="Anh-Thu Weber A."/>
            <person name="Halstead-Nussloch G."/>
        </authorList>
    </citation>
    <scope>NUCLEOTIDE SEQUENCE [LARGE SCALE GENOMIC DNA]</scope>
    <source>
        <strain evidence="9">AATW-2023a</strain>
        <tissue evidence="9">Whole specimen</tissue>
    </source>
</reference>
<evidence type="ECO:0000256" key="2">
    <source>
        <dbReference type="ARBA" id="ARBA00006242"/>
    </source>
</evidence>
<dbReference type="AlphaFoldDB" id="A0AAN8KE21"/>
<dbReference type="SUPFAM" id="SSF52313">
    <property type="entry name" value="Ribosomal protein S2"/>
    <property type="match status" value="1"/>
</dbReference>
<evidence type="ECO:0000256" key="5">
    <source>
        <dbReference type="ARBA" id="ARBA00023274"/>
    </source>
</evidence>
<dbReference type="GO" id="GO:0003735">
    <property type="term" value="F:structural constituent of ribosome"/>
    <property type="evidence" value="ECO:0007669"/>
    <property type="project" value="InterPro"/>
</dbReference>
<dbReference type="PROSITE" id="PS00962">
    <property type="entry name" value="RIBOSOMAL_S2_1"/>
    <property type="match status" value="1"/>
</dbReference>
<dbReference type="InterPro" id="IPR001865">
    <property type="entry name" value="Ribosomal_uS2"/>
</dbReference>
<sequence length="266" mass="30161">MAMSLVNVLRRNFQTFCTFEFRRQSSLYVKTAGNFRLYSSASSQPTQTVDETETGWDDSVRNAKALQHDDYFNIKHLVTIKELFSANVHLGHKSGCRNPFMAPYIYGNRLGLDIIDLEQTKTLLQDALNFTAHIAYRGGIILFISRNRQTLPLVEETARECGEYAHCRYWKGGTFTNVTSQFTRLPELCIFINCLNSVFDTHIAVVDSAKLMIPSVGVVDTNCDPRLISYPVPGNDDTPVAVEYYCRLFKAAIMAGKQKHVEDRHA</sequence>
<evidence type="ECO:0000256" key="7">
    <source>
        <dbReference type="ARBA" id="ARBA00071390"/>
    </source>
</evidence>
<dbReference type="PANTHER" id="PTHR12534">
    <property type="entry name" value="30S RIBOSOMAL PROTEIN S2 PROKARYOTIC AND ORGANELLAR"/>
    <property type="match status" value="1"/>
</dbReference>
<evidence type="ECO:0000256" key="3">
    <source>
        <dbReference type="ARBA" id="ARBA00022980"/>
    </source>
</evidence>
<evidence type="ECO:0000256" key="4">
    <source>
        <dbReference type="ARBA" id="ARBA00023128"/>
    </source>
</evidence>
<dbReference type="Pfam" id="PF00318">
    <property type="entry name" value="Ribosomal_S2"/>
    <property type="match status" value="2"/>
</dbReference>
<gene>
    <name evidence="9" type="ORF">SNE40_001470</name>
</gene>
<dbReference type="Gene3D" id="3.40.50.10490">
    <property type="entry name" value="Glucose-6-phosphate isomerase like protein, domain 1"/>
    <property type="match status" value="1"/>
</dbReference>
<dbReference type="InterPro" id="IPR018130">
    <property type="entry name" value="Ribosomal_uS2_CS"/>
</dbReference>
<comment type="subcellular location">
    <subcellularLocation>
        <location evidence="1">Mitochondrion</location>
    </subcellularLocation>
</comment>